<dbReference type="PROSITE" id="PS50002">
    <property type="entry name" value="SH3"/>
    <property type="match status" value="1"/>
</dbReference>
<dbReference type="SMART" id="SM00326">
    <property type="entry name" value="SH3"/>
    <property type="match status" value="1"/>
</dbReference>
<dbReference type="InterPro" id="IPR010926">
    <property type="entry name" value="Myosin_TH1"/>
</dbReference>
<dbReference type="GO" id="GO:0051015">
    <property type="term" value="F:actin filament binding"/>
    <property type="evidence" value="ECO:0007669"/>
    <property type="project" value="TreeGrafter"/>
</dbReference>
<dbReference type="PRINTS" id="PR00193">
    <property type="entry name" value="MYOSINHEAVY"/>
</dbReference>
<dbReference type="InterPro" id="IPR036961">
    <property type="entry name" value="Kinesin_motor_dom_sf"/>
</dbReference>
<dbReference type="Pfam" id="PF00063">
    <property type="entry name" value="Myosin_head"/>
    <property type="match status" value="1"/>
</dbReference>
<evidence type="ECO:0000259" key="10">
    <source>
        <dbReference type="PROSITE" id="PS50002"/>
    </source>
</evidence>
<evidence type="ECO:0000313" key="14">
    <source>
        <dbReference type="Proteomes" id="UP001165160"/>
    </source>
</evidence>
<keyword evidence="5 8" id="KW-0505">Motor protein</keyword>
<keyword evidence="14" id="KW-1185">Reference proteome</keyword>
<sequence>MSKIDTTGDLVLLRTISEDAIVSSLQSRYKSDKIYTYIGTGQVLLCVNPFKTINKLYAPATLNKYKNRRPYENPPHVYAIAEKAYKDLRETHQPQCVLVSGESGAGKTENAKKLMEYITNVAGSSDAKSASGGIKDKILRSNVLLESFGNAKTLRNDNSSRFGKLMEILFDYGGSITGGRVTSYLLEKIRVTQPKEGERNFHIFYQLCAACARGEYEELGLGTPDCYSYLLRSGCFKVPRINDLNEFHDTDQAMDAIGFTQEEKLSAFKVCAAILNLGNVQFVDAGAEGSDIDPASNDAVGWVAFHLCMDEGVLRHNLTHRKIEVNGEEFQKPLLPADAIRARDALAMSLYSNAFSDIVTKLNASLESSGKESSRIGILDIYGFEIFDDNSMEQLHINYCNEKLQQLFIELTLRAEQNEYAKEGIKWETVNYFDNEPVVKLIESKRPIGLLTLLDEESIMPRATDETFAVKCEKHIQNKHYVPMGRTHFQIKHYAGAVTYMNAGMLEKNKDQLNKNLVEMLQIDVQNEYIKSLYPVQAKSHKKPPTVSTQFKKQMNELMDNLSQCNAHYVRTIKPNDQKRSGVYESDMVKNQVTYLGLKENVVVRRAGYAVRQKYEEFFGRYRLLSEDVWPFGTGDVMADCETILRAINITSGYEMGKSMIFLREPTTLFALEDARDAKLNMVAAKIQGCYRAWIAIKYFLELRRKADAVFGGKKRRAGSVHLNFHGDYLECRSSLSLSTALTEAGEYISDIKFADRVDKINRKGVVQERLLVITSNAFYFFTPDMEKAAVKSSNPLNCLLGMSLSSYADGYCVLHFTDHDYVINSRRKAEIVMVLKERYTTLLENELPLDFSDRIEYKTWGGGMFRSKSITMNYICFEEDRGLTDNEVQFAMAKDAQNTMKIRVPSNLASRAPIGLNDGTPSRGVAAAVSSYVAPVKNTYAKPNYGGGGGGAGGGGYGGGAGGGPPKNPYSSYIAKTPAAAPSPAPAPAAAAPPAWASANNSNNQPGERRSLAKSVPRVPPKKVFQPPPPPKKKALVLYDYQAADEGELTIVEGQEISVLKENDDGWWMGKGPSGEKGLFPGNYVKKL</sequence>
<dbReference type="InterPro" id="IPR001609">
    <property type="entry name" value="Myosin_head_motor_dom-like"/>
</dbReference>
<dbReference type="Gene3D" id="2.30.30.40">
    <property type="entry name" value="SH3 Domains"/>
    <property type="match status" value="1"/>
</dbReference>
<keyword evidence="2 8" id="KW-0547">Nucleotide-binding</keyword>
<dbReference type="GO" id="GO:0005737">
    <property type="term" value="C:cytoplasm"/>
    <property type="evidence" value="ECO:0007669"/>
    <property type="project" value="TreeGrafter"/>
</dbReference>
<evidence type="ECO:0000256" key="2">
    <source>
        <dbReference type="ARBA" id="ARBA00022741"/>
    </source>
</evidence>
<dbReference type="Gene3D" id="1.20.58.530">
    <property type="match status" value="1"/>
</dbReference>
<evidence type="ECO:0000256" key="3">
    <source>
        <dbReference type="ARBA" id="ARBA00022840"/>
    </source>
</evidence>
<evidence type="ECO:0000256" key="1">
    <source>
        <dbReference type="ARBA" id="ARBA00022443"/>
    </source>
</evidence>
<dbReference type="PANTHER" id="PTHR13140">
    <property type="entry name" value="MYOSIN"/>
    <property type="match status" value="1"/>
</dbReference>
<evidence type="ECO:0000256" key="5">
    <source>
        <dbReference type="ARBA" id="ARBA00023175"/>
    </source>
</evidence>
<proteinExistence type="inferred from homology"/>
<feature type="region of interest" description="Disordered" evidence="9">
    <location>
        <begin position="979"/>
        <end position="1032"/>
    </location>
</feature>
<keyword evidence="1 7" id="KW-0728">SH3 domain</keyword>
<dbReference type="FunFam" id="1.10.10.820:FF:000001">
    <property type="entry name" value="Myosin heavy chain"/>
    <property type="match status" value="1"/>
</dbReference>
<dbReference type="GO" id="GO:0030048">
    <property type="term" value="P:actin filament-based movement"/>
    <property type="evidence" value="ECO:0007669"/>
    <property type="project" value="TreeGrafter"/>
</dbReference>
<dbReference type="SUPFAM" id="SSF50044">
    <property type="entry name" value="SH3-domain"/>
    <property type="match status" value="1"/>
</dbReference>
<keyword evidence="3 8" id="KW-0067">ATP-binding</keyword>
<feature type="region of interest" description="Actin-binding" evidence="8">
    <location>
        <begin position="555"/>
        <end position="577"/>
    </location>
</feature>
<evidence type="ECO:0000259" key="11">
    <source>
        <dbReference type="PROSITE" id="PS51456"/>
    </source>
</evidence>
<feature type="domain" description="TH1" evidence="12">
    <location>
        <begin position="714"/>
        <end position="907"/>
    </location>
</feature>
<dbReference type="Proteomes" id="UP001165160">
    <property type="component" value="Unassembled WGS sequence"/>
</dbReference>
<dbReference type="PROSITE" id="PS51757">
    <property type="entry name" value="TH1"/>
    <property type="match status" value="1"/>
</dbReference>
<dbReference type="Pfam" id="PF00018">
    <property type="entry name" value="SH3_1"/>
    <property type="match status" value="1"/>
</dbReference>
<dbReference type="Gene3D" id="3.40.850.10">
    <property type="entry name" value="Kinesin motor domain"/>
    <property type="match status" value="1"/>
</dbReference>
<evidence type="ECO:0000256" key="7">
    <source>
        <dbReference type="PROSITE-ProRule" id="PRU00192"/>
    </source>
</evidence>
<accession>A0A9W7BAH5</accession>
<dbReference type="GO" id="GO:0000146">
    <property type="term" value="F:microfilament motor activity"/>
    <property type="evidence" value="ECO:0007669"/>
    <property type="project" value="TreeGrafter"/>
</dbReference>
<dbReference type="SUPFAM" id="SSF52540">
    <property type="entry name" value="P-loop containing nucleoside triphosphate hydrolases"/>
    <property type="match status" value="1"/>
</dbReference>
<dbReference type="SMART" id="SM00242">
    <property type="entry name" value="MYSc"/>
    <property type="match status" value="1"/>
</dbReference>
<dbReference type="GO" id="GO:0007015">
    <property type="term" value="P:actin filament organization"/>
    <property type="evidence" value="ECO:0007669"/>
    <property type="project" value="TreeGrafter"/>
</dbReference>
<comment type="caution">
    <text evidence="13">The sequence shown here is derived from an EMBL/GenBank/DDBJ whole genome shotgun (WGS) entry which is preliminary data.</text>
</comment>
<dbReference type="GO" id="GO:0016459">
    <property type="term" value="C:myosin complex"/>
    <property type="evidence" value="ECO:0007669"/>
    <property type="project" value="UniProtKB-KW"/>
</dbReference>
<dbReference type="InterPro" id="IPR027417">
    <property type="entry name" value="P-loop_NTPase"/>
</dbReference>
<dbReference type="Pfam" id="PF06017">
    <property type="entry name" value="Myosin_TH1"/>
    <property type="match status" value="1"/>
</dbReference>
<dbReference type="PRINTS" id="PR00452">
    <property type="entry name" value="SH3DOMAIN"/>
</dbReference>
<protein>
    <submittedName>
        <fullName evidence="13">Uncharacterized protein</fullName>
    </submittedName>
</protein>
<dbReference type="GO" id="GO:0006897">
    <property type="term" value="P:endocytosis"/>
    <property type="evidence" value="ECO:0007669"/>
    <property type="project" value="TreeGrafter"/>
</dbReference>
<dbReference type="InterPro" id="IPR001452">
    <property type="entry name" value="SH3_domain"/>
</dbReference>
<comment type="similarity">
    <text evidence="8">Belongs to the TRAFAC class myosin-kinesin ATPase superfamily. Myosin family.</text>
</comment>
<dbReference type="AlphaFoldDB" id="A0A9W7BAH5"/>
<feature type="binding site" evidence="8">
    <location>
        <begin position="101"/>
        <end position="108"/>
    </location>
    <ligand>
        <name>ATP</name>
        <dbReference type="ChEBI" id="CHEBI:30616"/>
    </ligand>
</feature>
<reference evidence="14" key="1">
    <citation type="journal article" date="2023" name="Commun. Biol.">
        <title>Genome analysis of Parmales, the sister group of diatoms, reveals the evolutionary specialization of diatoms from phago-mixotrophs to photoautotrophs.</title>
        <authorList>
            <person name="Ban H."/>
            <person name="Sato S."/>
            <person name="Yoshikawa S."/>
            <person name="Yamada K."/>
            <person name="Nakamura Y."/>
            <person name="Ichinomiya M."/>
            <person name="Sato N."/>
            <person name="Blanc-Mathieu R."/>
            <person name="Endo H."/>
            <person name="Kuwata A."/>
            <person name="Ogata H."/>
        </authorList>
    </citation>
    <scope>NUCLEOTIDE SEQUENCE [LARGE SCALE GENOMIC DNA]</scope>
    <source>
        <strain evidence="14">NIES 3699</strain>
    </source>
</reference>
<feature type="compositionally biased region" description="Low complexity" evidence="9">
    <location>
        <begin position="989"/>
        <end position="1005"/>
    </location>
</feature>
<evidence type="ECO:0000256" key="9">
    <source>
        <dbReference type="SAM" id="MobiDB-lite"/>
    </source>
</evidence>
<dbReference type="Gene3D" id="1.20.120.720">
    <property type="entry name" value="Myosin VI head, motor domain, U50 subdomain"/>
    <property type="match status" value="1"/>
</dbReference>
<dbReference type="Gene3D" id="1.20.5.4820">
    <property type="match status" value="1"/>
</dbReference>
<dbReference type="GO" id="GO:0005524">
    <property type="term" value="F:ATP binding"/>
    <property type="evidence" value="ECO:0007669"/>
    <property type="project" value="UniProtKB-UniRule"/>
</dbReference>
<feature type="domain" description="SH3" evidence="10">
    <location>
        <begin position="1031"/>
        <end position="1089"/>
    </location>
</feature>
<evidence type="ECO:0000313" key="13">
    <source>
        <dbReference type="EMBL" id="GMH86847.1"/>
    </source>
</evidence>
<gene>
    <name evidence="13" type="ORF">TrVE_jg1964</name>
</gene>
<dbReference type="Gene3D" id="1.10.10.820">
    <property type="match status" value="1"/>
</dbReference>
<keyword evidence="6 8" id="KW-0009">Actin-binding</keyword>
<dbReference type="EMBL" id="BRXX01000065">
    <property type="protein sequence ID" value="GMH86847.1"/>
    <property type="molecule type" value="Genomic_DNA"/>
</dbReference>
<evidence type="ECO:0000256" key="8">
    <source>
        <dbReference type="PROSITE-ProRule" id="PRU00782"/>
    </source>
</evidence>
<keyword evidence="4 8" id="KW-0518">Myosin</keyword>
<dbReference type="InterPro" id="IPR036028">
    <property type="entry name" value="SH3-like_dom_sf"/>
</dbReference>
<organism evidence="13 14">
    <name type="scientific">Triparma verrucosa</name>
    <dbReference type="NCBI Taxonomy" id="1606542"/>
    <lineage>
        <taxon>Eukaryota</taxon>
        <taxon>Sar</taxon>
        <taxon>Stramenopiles</taxon>
        <taxon>Ochrophyta</taxon>
        <taxon>Bolidophyceae</taxon>
        <taxon>Parmales</taxon>
        <taxon>Triparmaceae</taxon>
        <taxon>Triparma</taxon>
    </lineage>
</organism>
<dbReference type="GO" id="GO:0005886">
    <property type="term" value="C:plasma membrane"/>
    <property type="evidence" value="ECO:0007669"/>
    <property type="project" value="TreeGrafter"/>
</dbReference>
<name>A0A9W7BAH5_9STRA</name>
<dbReference type="PANTHER" id="PTHR13140:SF679">
    <property type="entry name" value="UNCONVENTIONAL MYOSIN IC"/>
    <property type="match status" value="1"/>
</dbReference>
<feature type="domain" description="Myosin motor" evidence="11">
    <location>
        <begin position="5"/>
        <end position="677"/>
    </location>
</feature>
<dbReference type="PROSITE" id="PS51456">
    <property type="entry name" value="MYOSIN_MOTOR"/>
    <property type="match status" value="1"/>
</dbReference>
<evidence type="ECO:0000259" key="12">
    <source>
        <dbReference type="PROSITE" id="PS51757"/>
    </source>
</evidence>
<evidence type="ECO:0000256" key="4">
    <source>
        <dbReference type="ARBA" id="ARBA00023123"/>
    </source>
</evidence>
<evidence type="ECO:0000256" key="6">
    <source>
        <dbReference type="ARBA" id="ARBA00023203"/>
    </source>
</evidence>